<reference evidence="2" key="1">
    <citation type="journal article" date="2018" name="BMC Genomics">
        <title>Genomic insights into host adaptation between the wheat stripe rust pathogen (Puccinia striiformis f. sp. tritici) and the barley stripe rust pathogen (Puccinia striiformis f. sp. hordei).</title>
        <authorList>
            <person name="Xia C."/>
            <person name="Wang M."/>
            <person name="Yin C."/>
            <person name="Cornejo O.E."/>
            <person name="Hulbert S.H."/>
            <person name="Chen X."/>
        </authorList>
    </citation>
    <scope>NUCLEOTIDE SEQUENCE [LARGE SCALE GENOMIC DNA]</scope>
    <source>
        <strain evidence="2">93-210</strain>
    </source>
</reference>
<comment type="caution">
    <text evidence="1">The sequence shown here is derived from an EMBL/GenBank/DDBJ whole genome shotgun (WGS) entry which is preliminary data.</text>
</comment>
<protein>
    <submittedName>
        <fullName evidence="1">Uncharacterized protein</fullName>
    </submittedName>
</protein>
<reference evidence="1 2" key="3">
    <citation type="journal article" date="2022" name="Microbiol. Spectr.">
        <title>Folding features and dynamics of 3D genome architecture in plant fungal pathogens.</title>
        <authorList>
            <person name="Xia C."/>
        </authorList>
    </citation>
    <scope>NUCLEOTIDE SEQUENCE [LARGE SCALE GENOMIC DNA]</scope>
    <source>
        <strain evidence="1 2">93-210</strain>
    </source>
</reference>
<dbReference type="EMBL" id="CM045880">
    <property type="protein sequence ID" value="KAI7938426.1"/>
    <property type="molecule type" value="Genomic_DNA"/>
</dbReference>
<proteinExistence type="predicted"/>
<organism evidence="1 2">
    <name type="scientific">Puccinia striiformis f. sp. tritici</name>
    <dbReference type="NCBI Taxonomy" id="168172"/>
    <lineage>
        <taxon>Eukaryota</taxon>
        <taxon>Fungi</taxon>
        <taxon>Dikarya</taxon>
        <taxon>Basidiomycota</taxon>
        <taxon>Pucciniomycotina</taxon>
        <taxon>Pucciniomycetes</taxon>
        <taxon>Pucciniales</taxon>
        <taxon>Pucciniaceae</taxon>
        <taxon>Puccinia</taxon>
    </lineage>
</organism>
<gene>
    <name evidence="1" type="ORF">MJO28_015346</name>
</gene>
<keyword evidence="2" id="KW-1185">Reference proteome</keyword>
<accession>A0ACC0DTI4</accession>
<dbReference type="Proteomes" id="UP001060170">
    <property type="component" value="Chromosome 16"/>
</dbReference>
<evidence type="ECO:0000313" key="1">
    <source>
        <dbReference type="EMBL" id="KAI7938426.1"/>
    </source>
</evidence>
<evidence type="ECO:0000313" key="2">
    <source>
        <dbReference type="Proteomes" id="UP001060170"/>
    </source>
</evidence>
<name>A0ACC0DTI4_9BASI</name>
<sequence length="98" mass="11047">MAGYNVESYLYYPLKHEYTEAAMSFQALKPQDFARIIVEPEEMTTNKVEALIIISSMTYAVKSLLALNGTAISSDFDFAVDMCTEEDLFSELEVAQED</sequence>
<reference evidence="2" key="2">
    <citation type="journal article" date="2018" name="Mol. Plant Microbe Interact.">
        <title>Genome sequence resources for the wheat stripe rust pathogen (Puccinia striiformis f. sp. tritici) and the barley stripe rust pathogen (Puccinia striiformis f. sp. hordei).</title>
        <authorList>
            <person name="Xia C."/>
            <person name="Wang M."/>
            <person name="Yin C."/>
            <person name="Cornejo O.E."/>
            <person name="Hulbert S.H."/>
            <person name="Chen X."/>
        </authorList>
    </citation>
    <scope>NUCLEOTIDE SEQUENCE [LARGE SCALE GENOMIC DNA]</scope>
    <source>
        <strain evidence="2">93-210</strain>
    </source>
</reference>